<dbReference type="InterPro" id="IPR006390">
    <property type="entry name" value="DHP_synth_dom"/>
</dbReference>
<dbReference type="EMBL" id="JBHLUB010000030">
    <property type="protein sequence ID" value="MFC0582368.1"/>
    <property type="molecule type" value="Genomic_DNA"/>
</dbReference>
<evidence type="ECO:0000256" key="5">
    <source>
        <dbReference type="ARBA" id="ARBA00012458"/>
    </source>
</evidence>
<keyword evidence="13" id="KW-1185">Reference proteome</keyword>
<evidence type="ECO:0000256" key="9">
    <source>
        <dbReference type="ARBA" id="ARBA00022909"/>
    </source>
</evidence>
<name>A0ABV6PB93_9MICC</name>
<reference evidence="12 13" key="1">
    <citation type="submission" date="2024-09" db="EMBL/GenBank/DDBJ databases">
        <authorList>
            <person name="Sun Q."/>
            <person name="Mori K."/>
        </authorList>
    </citation>
    <scope>NUCLEOTIDE SEQUENCE [LARGE SCALE GENOMIC DNA]</scope>
    <source>
        <strain evidence="12 13">NCAIM B.02604</strain>
    </source>
</reference>
<evidence type="ECO:0000259" key="11">
    <source>
        <dbReference type="PROSITE" id="PS50972"/>
    </source>
</evidence>
<gene>
    <name evidence="12" type="primary">folP</name>
    <name evidence="12" type="ORF">ACFFFR_08250</name>
</gene>
<comment type="catalytic activity">
    <reaction evidence="1">
        <text>(7,8-dihydropterin-6-yl)methyl diphosphate + 4-aminobenzoate = 7,8-dihydropteroate + diphosphate</text>
        <dbReference type="Rhea" id="RHEA:19949"/>
        <dbReference type="ChEBI" id="CHEBI:17836"/>
        <dbReference type="ChEBI" id="CHEBI:17839"/>
        <dbReference type="ChEBI" id="CHEBI:33019"/>
        <dbReference type="ChEBI" id="CHEBI:72950"/>
        <dbReference type="EC" id="2.5.1.15"/>
    </reaction>
</comment>
<dbReference type="InterPro" id="IPR000489">
    <property type="entry name" value="Pterin-binding_dom"/>
</dbReference>
<comment type="similarity">
    <text evidence="4 10">Belongs to the DHPS family.</text>
</comment>
<dbReference type="EC" id="2.5.1.15" evidence="5 10"/>
<keyword evidence="9 10" id="KW-0289">Folate biosynthesis</keyword>
<dbReference type="PROSITE" id="PS50972">
    <property type="entry name" value="PTERIN_BINDING"/>
    <property type="match status" value="1"/>
</dbReference>
<dbReference type="Gene3D" id="3.20.20.20">
    <property type="entry name" value="Dihydropteroate synthase-like"/>
    <property type="match status" value="1"/>
</dbReference>
<comment type="pathway">
    <text evidence="3 10">Cofactor biosynthesis; tetrahydrofolate biosynthesis; 7,8-dihydrofolate from 2-amino-4-hydroxy-6-hydroxymethyl-7,8-dihydropteridine diphosphate and 4-aminobenzoate: step 1/2.</text>
</comment>
<dbReference type="InterPro" id="IPR045031">
    <property type="entry name" value="DHP_synth-like"/>
</dbReference>
<evidence type="ECO:0000256" key="7">
    <source>
        <dbReference type="ARBA" id="ARBA00022723"/>
    </source>
</evidence>
<comment type="cofactor">
    <cofactor evidence="2 10">
        <name>Mg(2+)</name>
        <dbReference type="ChEBI" id="CHEBI:18420"/>
    </cofactor>
</comment>
<comment type="caution">
    <text evidence="12">The sequence shown here is derived from an EMBL/GenBank/DDBJ whole genome shotgun (WGS) entry which is preliminary data.</text>
</comment>
<comment type="function">
    <text evidence="10">Catalyzes the condensation of para-aminobenzoate (pABA) with 6-hydroxymethyl-7,8-dihydropterin diphosphate (DHPt-PP) to form 7,8-dihydropteroate (H2Pte), the immediate precursor of folate derivatives.</text>
</comment>
<evidence type="ECO:0000256" key="2">
    <source>
        <dbReference type="ARBA" id="ARBA00001946"/>
    </source>
</evidence>
<dbReference type="PANTHER" id="PTHR20941">
    <property type="entry name" value="FOLATE SYNTHESIS PROTEINS"/>
    <property type="match status" value="1"/>
</dbReference>
<dbReference type="InterPro" id="IPR011005">
    <property type="entry name" value="Dihydropteroate_synth-like_sf"/>
</dbReference>
<evidence type="ECO:0000256" key="6">
    <source>
        <dbReference type="ARBA" id="ARBA00022679"/>
    </source>
</evidence>
<evidence type="ECO:0000313" key="12">
    <source>
        <dbReference type="EMBL" id="MFC0582368.1"/>
    </source>
</evidence>
<organism evidence="12 13">
    <name type="scientific">Micrococcoides hystricis</name>
    <dbReference type="NCBI Taxonomy" id="1572761"/>
    <lineage>
        <taxon>Bacteria</taxon>
        <taxon>Bacillati</taxon>
        <taxon>Actinomycetota</taxon>
        <taxon>Actinomycetes</taxon>
        <taxon>Micrococcales</taxon>
        <taxon>Micrococcaceae</taxon>
        <taxon>Micrococcoides</taxon>
    </lineage>
</organism>
<feature type="domain" description="Pterin-binding" evidence="11">
    <location>
        <begin position="36"/>
        <end position="293"/>
    </location>
</feature>
<dbReference type="PROSITE" id="PS00793">
    <property type="entry name" value="DHPS_2"/>
    <property type="match status" value="1"/>
</dbReference>
<dbReference type="GO" id="GO:0004156">
    <property type="term" value="F:dihydropteroate synthase activity"/>
    <property type="evidence" value="ECO:0007669"/>
    <property type="project" value="UniProtKB-EC"/>
</dbReference>
<protein>
    <recommendedName>
        <fullName evidence="5 10">Dihydropteroate synthase</fullName>
        <shortName evidence="10">DHPS</shortName>
        <ecNumber evidence="5 10">2.5.1.15</ecNumber>
    </recommendedName>
    <alternativeName>
        <fullName evidence="10">Dihydropteroate pyrophosphorylase</fullName>
    </alternativeName>
</protein>
<proteinExistence type="inferred from homology"/>
<accession>A0ABV6PB93</accession>
<evidence type="ECO:0000256" key="1">
    <source>
        <dbReference type="ARBA" id="ARBA00000012"/>
    </source>
</evidence>
<keyword evidence="6 10" id="KW-0808">Transferase</keyword>
<keyword evidence="8 10" id="KW-0460">Magnesium</keyword>
<evidence type="ECO:0000313" key="13">
    <source>
        <dbReference type="Proteomes" id="UP001589862"/>
    </source>
</evidence>
<dbReference type="RefSeq" id="WP_377459473.1">
    <property type="nucleotide sequence ID" value="NZ_JBHLUB010000030.1"/>
</dbReference>
<dbReference type="Pfam" id="PF00809">
    <property type="entry name" value="Pterin_bind"/>
    <property type="match status" value="1"/>
</dbReference>
<keyword evidence="7 10" id="KW-0479">Metal-binding</keyword>
<dbReference type="NCBIfam" id="TIGR01496">
    <property type="entry name" value="DHPS"/>
    <property type="match status" value="1"/>
</dbReference>
<dbReference type="PROSITE" id="PS00792">
    <property type="entry name" value="DHPS_1"/>
    <property type="match status" value="1"/>
</dbReference>
<evidence type="ECO:0000256" key="4">
    <source>
        <dbReference type="ARBA" id="ARBA00009503"/>
    </source>
</evidence>
<dbReference type="SUPFAM" id="SSF51717">
    <property type="entry name" value="Dihydropteroate synthetase-like"/>
    <property type="match status" value="1"/>
</dbReference>
<evidence type="ECO:0000256" key="10">
    <source>
        <dbReference type="RuleBase" id="RU361205"/>
    </source>
</evidence>
<dbReference type="PANTHER" id="PTHR20941:SF1">
    <property type="entry name" value="FOLIC ACID SYNTHESIS PROTEIN FOL1"/>
    <property type="match status" value="1"/>
</dbReference>
<evidence type="ECO:0000256" key="3">
    <source>
        <dbReference type="ARBA" id="ARBA00004763"/>
    </source>
</evidence>
<dbReference type="CDD" id="cd00739">
    <property type="entry name" value="DHPS"/>
    <property type="match status" value="1"/>
</dbReference>
<sequence>MSSLAAIPGTGPATSPIPVLRKSQRRGFNDLPTDRTLVMGIVNITHNSFSDGGQFPDADAAIKHALTLVKQGADIIDVGGESTAPGAEPVSLQVERDRVIPVIEALVKYGVVVSVDTMHAEIAEEALASGPVIINDVSGIHVTDKMIELVARSGAHYILMHNRGTAQTMDAMANYEDVAADVVAELRHTRQRFLDAGVKPEQLIIDPGLGFAKKAKHNWTLLAHLDQLAELGHPVLVAASRKRFLGRMLKKAGLPAEPRERDTATAAVSALAAAHGAWAVRVHEVEASVAAVQVARKWTGSN</sequence>
<dbReference type="Proteomes" id="UP001589862">
    <property type="component" value="Unassembled WGS sequence"/>
</dbReference>
<evidence type="ECO:0000256" key="8">
    <source>
        <dbReference type="ARBA" id="ARBA00022842"/>
    </source>
</evidence>